<evidence type="ECO:0000313" key="2">
    <source>
        <dbReference type="WBParaSite" id="PS1159_v2.g1296.t1"/>
    </source>
</evidence>
<accession>A0AC35F1X5</accession>
<name>A0AC35F1X5_9BILA</name>
<proteinExistence type="predicted"/>
<dbReference type="Proteomes" id="UP000887580">
    <property type="component" value="Unplaced"/>
</dbReference>
<protein>
    <submittedName>
        <fullName evidence="2">CUB domain-containing protein</fullName>
    </submittedName>
</protein>
<organism evidence="1 2">
    <name type="scientific">Panagrolaimus sp. PS1159</name>
    <dbReference type="NCBI Taxonomy" id="55785"/>
    <lineage>
        <taxon>Eukaryota</taxon>
        <taxon>Metazoa</taxon>
        <taxon>Ecdysozoa</taxon>
        <taxon>Nematoda</taxon>
        <taxon>Chromadorea</taxon>
        <taxon>Rhabditida</taxon>
        <taxon>Tylenchina</taxon>
        <taxon>Panagrolaimomorpha</taxon>
        <taxon>Panagrolaimoidea</taxon>
        <taxon>Panagrolaimidae</taxon>
        <taxon>Panagrolaimus</taxon>
    </lineage>
</organism>
<sequence length="214" mass="23696">MLTCPIGTKVTVIFELINLDFCCDHISLYEGPGINSTNQIAQITESSNIYKYSTINSNIMTVQFLSDENLVSQGFYAVFGTSDDAITQCSSNNFSNLFGVIVSPDYPLEYPSNSNCSYLIGNGEPNTIVLLTINYFVTEKCCDELKFFDGINSSANLAESFFGDIAAGTKIYSTGPYMFLLFTSDSNTQFQGYSIIYEIIDAQTLDSFTFPNRL</sequence>
<evidence type="ECO:0000313" key="1">
    <source>
        <dbReference type="Proteomes" id="UP000887580"/>
    </source>
</evidence>
<dbReference type="WBParaSite" id="PS1159_v2.g1296.t1">
    <property type="protein sequence ID" value="PS1159_v2.g1296.t1"/>
    <property type="gene ID" value="PS1159_v2.g1296"/>
</dbReference>
<reference evidence="2" key="1">
    <citation type="submission" date="2022-11" db="UniProtKB">
        <authorList>
            <consortium name="WormBaseParasite"/>
        </authorList>
    </citation>
    <scope>IDENTIFICATION</scope>
</reference>